<evidence type="ECO:0000259" key="1">
    <source>
        <dbReference type="PROSITE" id="PS51819"/>
    </source>
</evidence>
<dbReference type="InterPro" id="IPR029068">
    <property type="entry name" value="Glyas_Bleomycin-R_OHBP_Dase"/>
</dbReference>
<gene>
    <name evidence="2" type="ORF">NE619_11420</name>
</gene>
<name>A0ABT1RQ65_9FIRM</name>
<dbReference type="PANTHER" id="PTHR36113">
    <property type="entry name" value="LYASE, PUTATIVE-RELATED-RELATED"/>
    <property type="match status" value="1"/>
</dbReference>
<dbReference type="RefSeq" id="WP_256132523.1">
    <property type="nucleotide sequence ID" value="NZ_JANFXK010000012.1"/>
</dbReference>
<dbReference type="Proteomes" id="UP001524502">
    <property type="component" value="Unassembled WGS sequence"/>
</dbReference>
<dbReference type="PROSITE" id="PS51819">
    <property type="entry name" value="VOC"/>
    <property type="match status" value="1"/>
</dbReference>
<keyword evidence="3" id="KW-1185">Reference proteome</keyword>
<evidence type="ECO:0000313" key="2">
    <source>
        <dbReference type="EMBL" id="MCQ4637333.1"/>
    </source>
</evidence>
<dbReference type="InterPro" id="IPR051332">
    <property type="entry name" value="Fosfomycin_Res_Enzymes"/>
</dbReference>
<sequence>MSTRIQYTTMIVNNMEKTLEFYRKAFGFEIDSEFNPQPETRIVIIKDKEGRMLELIQNAKFETGLYSIGMDVDDLEETARDLESKGYEITGPMVPTLVGRMTFTKDPNGVNIALIEHNMEYALKQE</sequence>
<reference evidence="2 3" key="1">
    <citation type="submission" date="2022-06" db="EMBL/GenBank/DDBJ databases">
        <title>Isolation of gut microbiota from human fecal samples.</title>
        <authorList>
            <person name="Pamer E.G."/>
            <person name="Barat B."/>
            <person name="Waligurski E."/>
            <person name="Medina S."/>
            <person name="Paddock L."/>
            <person name="Mostad J."/>
        </authorList>
    </citation>
    <scope>NUCLEOTIDE SEQUENCE [LARGE SCALE GENOMIC DNA]</scope>
    <source>
        <strain evidence="2 3">SL.3.17</strain>
    </source>
</reference>
<evidence type="ECO:0000313" key="3">
    <source>
        <dbReference type="Proteomes" id="UP001524502"/>
    </source>
</evidence>
<dbReference type="Gene3D" id="3.10.180.10">
    <property type="entry name" value="2,3-Dihydroxybiphenyl 1,2-Dioxygenase, domain 1"/>
    <property type="match status" value="1"/>
</dbReference>
<comment type="caution">
    <text evidence="2">The sequence shown here is derived from an EMBL/GenBank/DDBJ whole genome shotgun (WGS) entry which is preliminary data.</text>
</comment>
<organism evidence="2 3">
    <name type="scientific">Anaerovorax odorimutans</name>
    <dbReference type="NCBI Taxonomy" id="109327"/>
    <lineage>
        <taxon>Bacteria</taxon>
        <taxon>Bacillati</taxon>
        <taxon>Bacillota</taxon>
        <taxon>Clostridia</taxon>
        <taxon>Peptostreptococcales</taxon>
        <taxon>Anaerovoracaceae</taxon>
        <taxon>Anaerovorax</taxon>
    </lineage>
</organism>
<dbReference type="PANTHER" id="PTHR36113:SF3">
    <property type="entry name" value="SLL5075 PROTEIN"/>
    <property type="match status" value="1"/>
</dbReference>
<protein>
    <submittedName>
        <fullName evidence="2">VOC family protein</fullName>
    </submittedName>
</protein>
<proteinExistence type="predicted"/>
<dbReference type="SUPFAM" id="SSF54593">
    <property type="entry name" value="Glyoxalase/Bleomycin resistance protein/Dihydroxybiphenyl dioxygenase"/>
    <property type="match status" value="1"/>
</dbReference>
<feature type="domain" description="VOC" evidence="1">
    <location>
        <begin position="4"/>
        <end position="117"/>
    </location>
</feature>
<accession>A0ABT1RQ65</accession>
<dbReference type="Pfam" id="PF00903">
    <property type="entry name" value="Glyoxalase"/>
    <property type="match status" value="1"/>
</dbReference>
<dbReference type="EMBL" id="JANFXK010000012">
    <property type="protein sequence ID" value="MCQ4637333.1"/>
    <property type="molecule type" value="Genomic_DNA"/>
</dbReference>
<dbReference type="InterPro" id="IPR004360">
    <property type="entry name" value="Glyas_Fos-R_dOase_dom"/>
</dbReference>
<dbReference type="InterPro" id="IPR037523">
    <property type="entry name" value="VOC_core"/>
</dbReference>